<dbReference type="PANTHER" id="PTHR30477:SF13">
    <property type="entry name" value="IRON TRANSPORT SYSTEM MEMBRANE PROTEIN HI_0360-RELATED"/>
    <property type="match status" value="1"/>
</dbReference>
<feature type="transmembrane region" description="Helical" evidence="7">
    <location>
        <begin position="55"/>
        <end position="80"/>
    </location>
</feature>
<comment type="similarity">
    <text evidence="2 6">Belongs to the ABC-3 integral membrane protein family.</text>
</comment>
<name>A0A2K8NAB5_9BACL</name>
<evidence type="ECO:0000256" key="2">
    <source>
        <dbReference type="ARBA" id="ARBA00008034"/>
    </source>
</evidence>
<dbReference type="GO" id="GO:0010043">
    <property type="term" value="P:response to zinc ion"/>
    <property type="evidence" value="ECO:0007669"/>
    <property type="project" value="TreeGrafter"/>
</dbReference>
<evidence type="ECO:0000256" key="4">
    <source>
        <dbReference type="ARBA" id="ARBA00022989"/>
    </source>
</evidence>
<feature type="transmembrane region" description="Helical" evidence="7">
    <location>
        <begin position="92"/>
        <end position="114"/>
    </location>
</feature>
<organism evidence="8 9">
    <name type="scientific">Kyrpidia spormannii</name>
    <dbReference type="NCBI Taxonomy" id="2055160"/>
    <lineage>
        <taxon>Bacteria</taxon>
        <taxon>Bacillati</taxon>
        <taxon>Bacillota</taxon>
        <taxon>Bacilli</taxon>
        <taxon>Bacillales</taxon>
        <taxon>Alicyclobacillaceae</taxon>
        <taxon>Kyrpidia</taxon>
    </lineage>
</organism>
<dbReference type="InterPro" id="IPR001626">
    <property type="entry name" value="ABC_TroCD"/>
</dbReference>
<evidence type="ECO:0000256" key="5">
    <source>
        <dbReference type="ARBA" id="ARBA00023136"/>
    </source>
</evidence>
<evidence type="ECO:0000313" key="9">
    <source>
        <dbReference type="Proteomes" id="UP000231932"/>
    </source>
</evidence>
<feature type="transmembrane region" description="Helical" evidence="7">
    <location>
        <begin position="12"/>
        <end position="35"/>
    </location>
</feature>
<dbReference type="Pfam" id="PF00950">
    <property type="entry name" value="ABC-3"/>
    <property type="match status" value="1"/>
</dbReference>
<keyword evidence="9" id="KW-1185">Reference proteome</keyword>
<keyword evidence="3 6" id="KW-0812">Transmembrane</keyword>
<dbReference type="KEGG" id="kyr:CVV65_12010"/>
<sequence length="281" mass="29743">MFLLAPFQFDFMWRALIGSVAVGVLAALLGVFVVLRGMSFIGEGLAHGSLGGLALAYALGWNLYAFGSVYTVGLALLIAWIGRRRRTRMDTAVGIVFSGSLALGVLLISTIKWYTTDLSAYLFGDVLALRTQDLVAVVVVLFLVAGFMLLFYRRMVFLSFDPEGAQATGLPTTWLNNAFLALIGIGVVAAMQTVGVILVTALLVIPAATAWQVARSMVQMTAIAVAVALVSALVGLYASYYLNVASGASIVLAAAFIYGLVSLVSGRRVGWRRSLGMGAQG</sequence>
<keyword evidence="6" id="KW-0813">Transport</keyword>
<keyword evidence="4 7" id="KW-1133">Transmembrane helix</keyword>
<gene>
    <name evidence="8" type="ORF">CVV65_12010</name>
</gene>
<dbReference type="Gene3D" id="1.10.3470.10">
    <property type="entry name" value="ABC transporter involved in vitamin B12 uptake, BtuC"/>
    <property type="match status" value="1"/>
</dbReference>
<dbReference type="GO" id="GO:0043190">
    <property type="term" value="C:ATP-binding cassette (ABC) transporter complex"/>
    <property type="evidence" value="ECO:0007669"/>
    <property type="project" value="InterPro"/>
</dbReference>
<dbReference type="EMBL" id="CP024955">
    <property type="protein sequence ID" value="ATY85560.1"/>
    <property type="molecule type" value="Genomic_DNA"/>
</dbReference>
<accession>A0A2K8NAB5</accession>
<evidence type="ECO:0000313" key="8">
    <source>
        <dbReference type="EMBL" id="ATY85560.1"/>
    </source>
</evidence>
<feature type="transmembrane region" description="Helical" evidence="7">
    <location>
        <begin position="134"/>
        <end position="152"/>
    </location>
</feature>
<dbReference type="OrthoDB" id="9798540at2"/>
<dbReference type="CDD" id="cd06550">
    <property type="entry name" value="TM_ABC_iron-siderophores_like"/>
    <property type="match status" value="1"/>
</dbReference>
<keyword evidence="5 7" id="KW-0472">Membrane</keyword>
<evidence type="ECO:0000256" key="7">
    <source>
        <dbReference type="SAM" id="Phobius"/>
    </source>
</evidence>
<evidence type="ECO:0000256" key="6">
    <source>
        <dbReference type="RuleBase" id="RU003943"/>
    </source>
</evidence>
<proteinExistence type="inferred from homology"/>
<dbReference type="InterPro" id="IPR037294">
    <property type="entry name" value="ABC_BtuC-like"/>
</dbReference>
<dbReference type="SUPFAM" id="SSF81345">
    <property type="entry name" value="ABC transporter involved in vitamin B12 uptake, BtuC"/>
    <property type="match status" value="1"/>
</dbReference>
<evidence type="ECO:0000256" key="3">
    <source>
        <dbReference type="ARBA" id="ARBA00022692"/>
    </source>
</evidence>
<reference evidence="9" key="1">
    <citation type="submission" date="2017-11" db="EMBL/GenBank/DDBJ databases">
        <title>Complete Genome Sequence of Kyrpidia sp. Strain EA-1, a thermophilic, hydrogen-oxidizing Bacterium, isolated from the Azores.</title>
        <authorList>
            <person name="Reiner J.E."/>
            <person name="Lapp C.J."/>
            <person name="Bunk B."/>
            <person name="Gescher J."/>
        </authorList>
    </citation>
    <scope>NUCLEOTIDE SEQUENCE [LARGE SCALE GENOMIC DNA]</scope>
    <source>
        <strain evidence="9">EA-1</strain>
    </source>
</reference>
<dbReference type="RefSeq" id="WP_100668327.1">
    <property type="nucleotide sequence ID" value="NZ_CP024955.1"/>
</dbReference>
<dbReference type="Proteomes" id="UP000231932">
    <property type="component" value="Chromosome"/>
</dbReference>
<feature type="transmembrane region" description="Helical" evidence="7">
    <location>
        <begin position="221"/>
        <end position="238"/>
    </location>
</feature>
<protein>
    <submittedName>
        <fullName evidence="8">Manganese ABC transporter permease</fullName>
    </submittedName>
</protein>
<feature type="transmembrane region" description="Helical" evidence="7">
    <location>
        <begin position="244"/>
        <end position="264"/>
    </location>
</feature>
<evidence type="ECO:0000256" key="1">
    <source>
        <dbReference type="ARBA" id="ARBA00004141"/>
    </source>
</evidence>
<dbReference type="GO" id="GO:0055085">
    <property type="term" value="P:transmembrane transport"/>
    <property type="evidence" value="ECO:0007669"/>
    <property type="project" value="InterPro"/>
</dbReference>
<dbReference type="PANTHER" id="PTHR30477">
    <property type="entry name" value="ABC-TRANSPORTER METAL-BINDING PROTEIN"/>
    <property type="match status" value="1"/>
</dbReference>
<dbReference type="AlphaFoldDB" id="A0A2K8NAB5"/>
<comment type="subcellular location">
    <subcellularLocation>
        <location evidence="6">Cell membrane</location>
        <topology evidence="6">Multi-pass membrane protein</topology>
    </subcellularLocation>
    <subcellularLocation>
        <location evidence="1">Membrane</location>
        <topology evidence="1">Multi-pass membrane protein</topology>
    </subcellularLocation>
</comment>